<feature type="domain" description="HTH cro/C1-type" evidence="2">
    <location>
        <begin position="5"/>
        <end position="59"/>
    </location>
</feature>
<evidence type="ECO:0000256" key="1">
    <source>
        <dbReference type="ARBA" id="ARBA00023125"/>
    </source>
</evidence>
<organism evidence="3 4">
    <name type="scientific">Luteolibacter arcticus</name>
    <dbReference type="NCBI Taxonomy" id="1581411"/>
    <lineage>
        <taxon>Bacteria</taxon>
        <taxon>Pseudomonadati</taxon>
        <taxon>Verrucomicrobiota</taxon>
        <taxon>Verrucomicrobiia</taxon>
        <taxon>Verrucomicrobiales</taxon>
        <taxon>Verrucomicrobiaceae</taxon>
        <taxon>Luteolibacter</taxon>
    </lineage>
</organism>
<name>A0ABT3GQZ3_9BACT</name>
<keyword evidence="1" id="KW-0238">DNA-binding</keyword>
<dbReference type="SUPFAM" id="SSF47413">
    <property type="entry name" value="lambda repressor-like DNA-binding domains"/>
    <property type="match status" value="1"/>
</dbReference>
<dbReference type="PANTHER" id="PTHR46558:SF4">
    <property type="entry name" value="DNA-BIDING PHAGE PROTEIN"/>
    <property type="match status" value="1"/>
</dbReference>
<sequence length="92" mass="10587">MNKTLKIVRLYHRVSQKELADQLGITAAHLCGIEKGNKKPSLELLSKYAEYFKLPLSSLIYFTEHADSAEGRRPISRKAIDMLDWIERATRI</sequence>
<dbReference type="Proteomes" id="UP001320876">
    <property type="component" value="Unassembled WGS sequence"/>
</dbReference>
<proteinExistence type="predicted"/>
<dbReference type="SMART" id="SM00530">
    <property type="entry name" value="HTH_XRE"/>
    <property type="match status" value="1"/>
</dbReference>
<evidence type="ECO:0000313" key="4">
    <source>
        <dbReference type="Proteomes" id="UP001320876"/>
    </source>
</evidence>
<evidence type="ECO:0000313" key="3">
    <source>
        <dbReference type="EMBL" id="MCW1925947.1"/>
    </source>
</evidence>
<dbReference type="EMBL" id="JAPDDT010000019">
    <property type="protein sequence ID" value="MCW1925947.1"/>
    <property type="molecule type" value="Genomic_DNA"/>
</dbReference>
<comment type="caution">
    <text evidence="3">The sequence shown here is derived from an EMBL/GenBank/DDBJ whole genome shotgun (WGS) entry which is preliminary data.</text>
</comment>
<dbReference type="Gene3D" id="1.10.260.40">
    <property type="entry name" value="lambda repressor-like DNA-binding domains"/>
    <property type="match status" value="1"/>
</dbReference>
<dbReference type="InterPro" id="IPR001387">
    <property type="entry name" value="Cro/C1-type_HTH"/>
</dbReference>
<dbReference type="PROSITE" id="PS50943">
    <property type="entry name" value="HTH_CROC1"/>
    <property type="match status" value="1"/>
</dbReference>
<dbReference type="CDD" id="cd00093">
    <property type="entry name" value="HTH_XRE"/>
    <property type="match status" value="1"/>
</dbReference>
<accession>A0ABT3GQZ3</accession>
<keyword evidence="4" id="KW-1185">Reference proteome</keyword>
<evidence type="ECO:0000259" key="2">
    <source>
        <dbReference type="PROSITE" id="PS50943"/>
    </source>
</evidence>
<dbReference type="Pfam" id="PF01381">
    <property type="entry name" value="HTH_3"/>
    <property type="match status" value="1"/>
</dbReference>
<gene>
    <name evidence="3" type="ORF">OKA05_25535</name>
</gene>
<dbReference type="InterPro" id="IPR010982">
    <property type="entry name" value="Lambda_DNA-bd_dom_sf"/>
</dbReference>
<dbReference type="PANTHER" id="PTHR46558">
    <property type="entry name" value="TRACRIPTIONAL REGULATORY PROTEIN-RELATED-RELATED"/>
    <property type="match status" value="1"/>
</dbReference>
<reference evidence="3 4" key="1">
    <citation type="submission" date="2022-10" db="EMBL/GenBank/DDBJ databases">
        <title>Luteolibacter arcticus strain CCTCC AB 2014275, whole genome shotgun sequencing project.</title>
        <authorList>
            <person name="Zhao G."/>
            <person name="Shen L."/>
        </authorList>
    </citation>
    <scope>NUCLEOTIDE SEQUENCE [LARGE SCALE GENOMIC DNA]</scope>
    <source>
        <strain evidence="3 4">CCTCC AB 2014275</strain>
    </source>
</reference>
<protein>
    <submittedName>
        <fullName evidence="3">Helix-turn-helix domain-containing protein</fullName>
    </submittedName>
</protein>